<organism evidence="1 2">
    <name type="scientific">Allorhodopirellula heiligendammensis</name>
    <dbReference type="NCBI Taxonomy" id="2714739"/>
    <lineage>
        <taxon>Bacteria</taxon>
        <taxon>Pseudomonadati</taxon>
        <taxon>Planctomycetota</taxon>
        <taxon>Planctomycetia</taxon>
        <taxon>Pirellulales</taxon>
        <taxon>Pirellulaceae</taxon>
        <taxon>Allorhodopirellula</taxon>
    </lineage>
</organism>
<dbReference type="AlphaFoldDB" id="A0A5C6BX20"/>
<evidence type="ECO:0000313" key="2">
    <source>
        <dbReference type="Proteomes" id="UP000319908"/>
    </source>
</evidence>
<accession>A0A5C6BX20</accession>
<dbReference type="EMBL" id="SJPU01000002">
    <property type="protein sequence ID" value="TWU16392.1"/>
    <property type="molecule type" value="Genomic_DNA"/>
</dbReference>
<keyword evidence="2" id="KW-1185">Reference proteome</keyword>
<evidence type="ECO:0000313" key="1">
    <source>
        <dbReference type="EMBL" id="TWU16392.1"/>
    </source>
</evidence>
<reference evidence="1 2" key="1">
    <citation type="journal article" date="2020" name="Antonie Van Leeuwenhoek">
        <title>Rhodopirellula heiligendammensis sp. nov., Rhodopirellula pilleata sp. nov., and Rhodopirellula solitaria sp. nov. isolated from natural or artificial marine surfaces in Northern Germany and California, USA, and emended description of the genus Rhodopirellula.</title>
        <authorList>
            <person name="Kallscheuer N."/>
            <person name="Wiegand S."/>
            <person name="Jogler M."/>
            <person name="Boedeker C."/>
            <person name="Peeters S.H."/>
            <person name="Rast P."/>
            <person name="Heuer A."/>
            <person name="Jetten M.S.M."/>
            <person name="Rohde M."/>
            <person name="Jogler C."/>
        </authorList>
    </citation>
    <scope>NUCLEOTIDE SEQUENCE [LARGE SCALE GENOMIC DNA]</scope>
    <source>
        <strain evidence="1 2">Poly21</strain>
    </source>
</reference>
<proteinExistence type="predicted"/>
<dbReference type="Gene3D" id="3.40.50.300">
    <property type="entry name" value="P-loop containing nucleotide triphosphate hydrolases"/>
    <property type="match status" value="1"/>
</dbReference>
<dbReference type="Proteomes" id="UP000319908">
    <property type="component" value="Unassembled WGS sequence"/>
</dbReference>
<dbReference type="InterPro" id="IPR027417">
    <property type="entry name" value="P-loop_NTPase"/>
</dbReference>
<protein>
    <submittedName>
        <fullName evidence="1">Uncharacterized protein</fullName>
    </submittedName>
</protein>
<gene>
    <name evidence="1" type="ORF">Poly21_35970</name>
</gene>
<sequence>MGNRLSGYEPTGGGEAIGLAQLCEEAMRFPATDPHWPDQLISHKLRSWILQWQAEASRRCTVAGGKYPHLCRFANHLHEAIGDSLRIIAVDRDINASIRSLKTRSHKHRGRWFAATDTDCERVQTSLIEHRDRFIELHPNVPVFASISWT</sequence>
<comment type="caution">
    <text evidence="1">The sequence shown here is derived from an EMBL/GenBank/DDBJ whole genome shotgun (WGS) entry which is preliminary data.</text>
</comment>
<name>A0A5C6BX20_9BACT</name>